<accession>A0AAD6XGZ4</accession>
<evidence type="ECO:0000313" key="3">
    <source>
        <dbReference type="Proteomes" id="UP001218188"/>
    </source>
</evidence>
<dbReference type="AlphaFoldDB" id="A0AAD6XGZ4"/>
<comment type="caution">
    <text evidence="2">The sequence shown here is derived from an EMBL/GenBank/DDBJ whole genome shotgun (WGS) entry which is preliminary data.</text>
</comment>
<feature type="transmembrane region" description="Helical" evidence="1">
    <location>
        <begin position="21"/>
        <end position="41"/>
    </location>
</feature>
<keyword evidence="1" id="KW-0812">Transmembrane</keyword>
<keyword evidence="1" id="KW-0472">Membrane</keyword>
<reference evidence="2" key="1">
    <citation type="submission" date="2023-03" db="EMBL/GenBank/DDBJ databases">
        <title>Massive genome expansion in bonnet fungi (Mycena s.s.) driven by repeated elements and novel gene families across ecological guilds.</title>
        <authorList>
            <consortium name="Lawrence Berkeley National Laboratory"/>
            <person name="Harder C.B."/>
            <person name="Miyauchi S."/>
            <person name="Viragh M."/>
            <person name="Kuo A."/>
            <person name="Thoen E."/>
            <person name="Andreopoulos B."/>
            <person name="Lu D."/>
            <person name="Skrede I."/>
            <person name="Drula E."/>
            <person name="Henrissat B."/>
            <person name="Morin E."/>
            <person name="Kohler A."/>
            <person name="Barry K."/>
            <person name="LaButti K."/>
            <person name="Morin E."/>
            <person name="Salamov A."/>
            <person name="Lipzen A."/>
            <person name="Mereny Z."/>
            <person name="Hegedus B."/>
            <person name="Baldrian P."/>
            <person name="Stursova M."/>
            <person name="Weitz H."/>
            <person name="Taylor A."/>
            <person name="Grigoriev I.V."/>
            <person name="Nagy L.G."/>
            <person name="Martin F."/>
            <person name="Kauserud H."/>
        </authorList>
    </citation>
    <scope>NUCLEOTIDE SEQUENCE</scope>
    <source>
        <strain evidence="2">CBHHK200</strain>
    </source>
</reference>
<organism evidence="2 3">
    <name type="scientific">Mycena alexandri</name>
    <dbReference type="NCBI Taxonomy" id="1745969"/>
    <lineage>
        <taxon>Eukaryota</taxon>
        <taxon>Fungi</taxon>
        <taxon>Dikarya</taxon>
        <taxon>Basidiomycota</taxon>
        <taxon>Agaricomycotina</taxon>
        <taxon>Agaricomycetes</taxon>
        <taxon>Agaricomycetidae</taxon>
        <taxon>Agaricales</taxon>
        <taxon>Marasmiineae</taxon>
        <taxon>Mycenaceae</taxon>
        <taxon>Mycena</taxon>
    </lineage>
</organism>
<dbReference type="PANTHER" id="PTHR14256">
    <property type="entry name" value="NADH-UBIQUINONE OXIDOREDUCTASE MLRQ SUBUNIT"/>
    <property type="match status" value="1"/>
</dbReference>
<dbReference type="EMBL" id="JARJCM010000001">
    <property type="protein sequence ID" value="KAJ7047720.1"/>
    <property type="molecule type" value="Genomic_DNA"/>
</dbReference>
<name>A0AAD6XGZ4_9AGAR</name>
<dbReference type="Proteomes" id="UP001218188">
    <property type="component" value="Unassembled WGS sequence"/>
</dbReference>
<evidence type="ECO:0000313" key="2">
    <source>
        <dbReference type="EMBL" id="KAJ7047720.1"/>
    </source>
</evidence>
<keyword evidence="1" id="KW-1133">Transmembrane helix</keyword>
<sequence length="86" mass="9929">MSFSFMRTKAWKNWYAVEAGLAIPIYVLVAGACTGASWYVYRLATGPQVTWTKNNPHPYLSIEQDQGTKLLEVNQKFEKSWKRDKL</sequence>
<dbReference type="InterPro" id="IPR010530">
    <property type="entry name" value="B12D"/>
</dbReference>
<keyword evidence="3" id="KW-1185">Reference proteome</keyword>
<gene>
    <name evidence="2" type="ORF">C8F04DRAFT_1247342</name>
</gene>
<dbReference type="PROSITE" id="PS51257">
    <property type="entry name" value="PROKAR_LIPOPROTEIN"/>
    <property type="match status" value="1"/>
</dbReference>
<evidence type="ECO:0000256" key="1">
    <source>
        <dbReference type="SAM" id="Phobius"/>
    </source>
</evidence>
<proteinExistence type="predicted"/>
<dbReference type="Pfam" id="PF06522">
    <property type="entry name" value="B12D"/>
    <property type="match status" value="1"/>
</dbReference>
<dbReference type="PANTHER" id="PTHR14256:SF1">
    <property type="entry name" value="GEO09626P1"/>
    <property type="match status" value="1"/>
</dbReference>
<protein>
    <submittedName>
        <fullName evidence="2">Uncharacterized protein</fullName>
    </submittedName>
</protein>